<evidence type="ECO:0000256" key="4">
    <source>
        <dbReference type="ARBA" id="ARBA00023015"/>
    </source>
</evidence>
<dbReference type="GO" id="GO:0006357">
    <property type="term" value="P:regulation of transcription by RNA polymerase II"/>
    <property type="evidence" value="ECO:0007669"/>
    <property type="project" value="InterPro"/>
</dbReference>
<dbReference type="STRING" id="418985.A0A1V9XSJ6"/>
<dbReference type="AlphaFoldDB" id="A0A1V9XSJ6"/>
<dbReference type="PANTHER" id="PTHR13208">
    <property type="entry name" value="MEDIATOR OF RNA POLYMERASE II TRANSCRIPTION SUBUNIT 4"/>
    <property type="match status" value="1"/>
</dbReference>
<dbReference type="EMBL" id="MNPL01004851">
    <property type="protein sequence ID" value="OQR76413.1"/>
    <property type="molecule type" value="Genomic_DNA"/>
</dbReference>
<feature type="coiled-coil region" evidence="9">
    <location>
        <begin position="45"/>
        <end position="106"/>
    </location>
</feature>
<evidence type="ECO:0000256" key="1">
    <source>
        <dbReference type="ARBA" id="ARBA00004123"/>
    </source>
</evidence>
<feature type="compositionally biased region" description="Low complexity" evidence="10">
    <location>
        <begin position="245"/>
        <end position="257"/>
    </location>
</feature>
<evidence type="ECO:0000256" key="8">
    <source>
        <dbReference type="RuleBase" id="RU364141"/>
    </source>
</evidence>
<evidence type="ECO:0000256" key="2">
    <source>
        <dbReference type="ARBA" id="ARBA00009626"/>
    </source>
</evidence>
<evidence type="ECO:0000313" key="11">
    <source>
        <dbReference type="EMBL" id="OQR76413.1"/>
    </source>
</evidence>
<keyword evidence="8" id="KW-0010">Activator</keyword>
<dbReference type="Proteomes" id="UP000192247">
    <property type="component" value="Unassembled WGS sequence"/>
</dbReference>
<evidence type="ECO:0000256" key="10">
    <source>
        <dbReference type="SAM" id="MobiDB-lite"/>
    </source>
</evidence>
<keyword evidence="12" id="KW-1185">Reference proteome</keyword>
<dbReference type="InterPro" id="IPR019258">
    <property type="entry name" value="Mediator_Med4"/>
</dbReference>
<sequence>MAATGTKGKLLRVIDDMEIIAKELVENLLAPKVQKLSSQEHLQLAEMLVAKNFELKELLQQARKQEKVEEVIEALQEEVDRQDKDIHTLQSNLKEAENLLATAIYQAKQKLSSIQKASEKQVSSEELIKYAHRISASSAVAAPHNWQQGDTRRPYPTDIEMRQGFLGRMSDLPLPPTDAGRSMHEGGGSMGGTSVGAGPPGSFWQMNAPAGTVSSGPQDIKPHLPPLGLQAGAMDVKNEDVEVMSTDSSSSSSSDSQ</sequence>
<evidence type="ECO:0000256" key="9">
    <source>
        <dbReference type="SAM" id="Coils"/>
    </source>
</evidence>
<keyword evidence="9" id="KW-0175">Coiled coil</keyword>
<comment type="similarity">
    <text evidence="2 8">Belongs to the Mediator complex subunit 4 family.</text>
</comment>
<proteinExistence type="inferred from homology"/>
<accession>A0A1V9XSJ6</accession>
<reference evidence="11 12" key="1">
    <citation type="journal article" date="2017" name="Gigascience">
        <title>Draft genome of the honey bee ectoparasitic mite, Tropilaelaps mercedesae, is shaped by the parasitic life history.</title>
        <authorList>
            <person name="Dong X."/>
            <person name="Armstrong S.D."/>
            <person name="Xia D."/>
            <person name="Makepeace B.L."/>
            <person name="Darby A.C."/>
            <person name="Kadowaki T."/>
        </authorList>
    </citation>
    <scope>NUCLEOTIDE SEQUENCE [LARGE SCALE GENOMIC DNA]</scope>
    <source>
        <strain evidence="11">Wuxi-XJTLU</strain>
    </source>
</reference>
<dbReference type="Pfam" id="PF10018">
    <property type="entry name" value="Med4"/>
    <property type="match status" value="1"/>
</dbReference>
<dbReference type="InParanoid" id="A0A1V9XSJ6"/>
<keyword evidence="6 8" id="KW-0539">Nucleus</keyword>
<name>A0A1V9XSJ6_9ACAR</name>
<keyword evidence="4 8" id="KW-0805">Transcription regulation</keyword>
<evidence type="ECO:0000256" key="6">
    <source>
        <dbReference type="ARBA" id="ARBA00023242"/>
    </source>
</evidence>
<evidence type="ECO:0000256" key="3">
    <source>
        <dbReference type="ARBA" id="ARBA00020629"/>
    </source>
</evidence>
<feature type="region of interest" description="Disordered" evidence="10">
    <location>
        <begin position="175"/>
        <end position="257"/>
    </location>
</feature>
<evidence type="ECO:0000256" key="7">
    <source>
        <dbReference type="ARBA" id="ARBA00031257"/>
    </source>
</evidence>
<dbReference type="GO" id="GO:0070847">
    <property type="term" value="C:core mediator complex"/>
    <property type="evidence" value="ECO:0007669"/>
    <property type="project" value="TreeGrafter"/>
</dbReference>
<feature type="compositionally biased region" description="Gly residues" evidence="10">
    <location>
        <begin position="185"/>
        <end position="199"/>
    </location>
</feature>
<keyword evidence="5 8" id="KW-0804">Transcription</keyword>
<dbReference type="GO" id="GO:0003712">
    <property type="term" value="F:transcription coregulator activity"/>
    <property type="evidence" value="ECO:0007669"/>
    <property type="project" value="InterPro"/>
</dbReference>
<dbReference type="FunCoup" id="A0A1V9XSJ6">
    <property type="interactions" value="1712"/>
</dbReference>
<comment type="subcellular location">
    <subcellularLocation>
        <location evidence="1 8">Nucleus</location>
    </subcellularLocation>
</comment>
<dbReference type="OrthoDB" id="1929813at2759"/>
<comment type="subunit">
    <text evidence="8">Component of the Mediator complex.</text>
</comment>
<dbReference type="PANTHER" id="PTHR13208:SF2">
    <property type="entry name" value="MEDIATOR OF RNA POLYMERASE II TRANSCRIPTION SUBUNIT 4"/>
    <property type="match status" value="1"/>
</dbReference>
<gene>
    <name evidence="8" type="primary">MED4</name>
    <name evidence="11" type="ORF">BIW11_07800</name>
</gene>
<protein>
    <recommendedName>
        <fullName evidence="3 8">Mediator of RNA polymerase II transcription subunit 4</fullName>
    </recommendedName>
    <alternativeName>
        <fullName evidence="7 8">Mediator complex subunit 4</fullName>
    </alternativeName>
</protein>
<organism evidence="11 12">
    <name type="scientific">Tropilaelaps mercedesae</name>
    <dbReference type="NCBI Taxonomy" id="418985"/>
    <lineage>
        <taxon>Eukaryota</taxon>
        <taxon>Metazoa</taxon>
        <taxon>Ecdysozoa</taxon>
        <taxon>Arthropoda</taxon>
        <taxon>Chelicerata</taxon>
        <taxon>Arachnida</taxon>
        <taxon>Acari</taxon>
        <taxon>Parasitiformes</taxon>
        <taxon>Mesostigmata</taxon>
        <taxon>Gamasina</taxon>
        <taxon>Dermanyssoidea</taxon>
        <taxon>Laelapidae</taxon>
        <taxon>Tropilaelaps</taxon>
    </lineage>
</organism>
<comment type="function">
    <text evidence="8">Component of the Mediator complex, a coactivator involved in the regulated transcription of nearly all RNA polymerase II-dependent genes. Mediator functions as a bridge to convey information from gene-specific regulatory proteins to the basal RNA polymerase II transcription machinery. Mediator is recruited to promoters by direct interactions with regulatory proteins and serves as a scaffold for the assembly of a functional preinitiation complex with RNA polymerase II and the general transcription factors.</text>
</comment>
<evidence type="ECO:0000256" key="5">
    <source>
        <dbReference type="ARBA" id="ARBA00023163"/>
    </source>
</evidence>
<dbReference type="GO" id="GO:0016592">
    <property type="term" value="C:mediator complex"/>
    <property type="evidence" value="ECO:0007669"/>
    <property type="project" value="InterPro"/>
</dbReference>
<evidence type="ECO:0000313" key="12">
    <source>
        <dbReference type="Proteomes" id="UP000192247"/>
    </source>
</evidence>
<comment type="caution">
    <text evidence="11">The sequence shown here is derived from an EMBL/GenBank/DDBJ whole genome shotgun (WGS) entry which is preliminary data.</text>
</comment>